<sequence>MSRSTTLATLTAAFLASTALVAPSAFAEAPTLESGHANWNIKGSFLSYIQKPFAAATITASDGAEKVLDASKLVDFALPVNAKESKLTATGEGVIDLDGAISINAHHGAMDIQLSDFKVVIEGAKGFLQADYVRKGAMPGAETTTLTGDDKRIVEFDVQQPLKANKNNQFAATFTPTKLTEDGSAIFDKQYKAGEPFADSKVALALKFKDAPAQTTPTPTPEGSSLGTGAIVGIVLAAIAALGGLAFAASQPGFQAMLGKLV</sequence>
<dbReference type="RefSeq" id="WP_070362802.1">
    <property type="nucleotide sequence ID" value="NZ_JAEUWV010000003.1"/>
</dbReference>
<keyword evidence="2" id="KW-0732">Signal</keyword>
<name>A0AAW5HV75_9CORY</name>
<evidence type="ECO:0000256" key="1">
    <source>
        <dbReference type="SAM" id="Phobius"/>
    </source>
</evidence>
<gene>
    <name evidence="4" type="ORF">JMN37_04225</name>
</gene>
<dbReference type="Pfam" id="PF04213">
    <property type="entry name" value="HtaA"/>
    <property type="match status" value="1"/>
</dbReference>
<dbReference type="EMBL" id="JAEUWV010000003">
    <property type="protein sequence ID" value="MCO6394193.1"/>
    <property type="molecule type" value="Genomic_DNA"/>
</dbReference>
<keyword evidence="1" id="KW-0472">Membrane</keyword>
<evidence type="ECO:0000313" key="5">
    <source>
        <dbReference type="Proteomes" id="UP001205920"/>
    </source>
</evidence>
<keyword evidence="1" id="KW-0812">Transmembrane</keyword>
<evidence type="ECO:0000259" key="3">
    <source>
        <dbReference type="Pfam" id="PF04213"/>
    </source>
</evidence>
<keyword evidence="5" id="KW-1185">Reference proteome</keyword>
<evidence type="ECO:0000313" key="4">
    <source>
        <dbReference type="EMBL" id="MCO6394193.1"/>
    </source>
</evidence>
<feature type="transmembrane region" description="Helical" evidence="1">
    <location>
        <begin position="226"/>
        <end position="248"/>
    </location>
</feature>
<accession>A0AAW5HV75</accession>
<keyword evidence="1" id="KW-1133">Transmembrane helix</keyword>
<comment type="caution">
    <text evidence="4">The sequence shown here is derived from an EMBL/GenBank/DDBJ whole genome shotgun (WGS) entry which is preliminary data.</text>
</comment>
<feature type="chain" id="PRO_5043442466" evidence="2">
    <location>
        <begin position="28"/>
        <end position="262"/>
    </location>
</feature>
<dbReference type="InterPro" id="IPR007331">
    <property type="entry name" value="Htaa"/>
</dbReference>
<dbReference type="AlphaFoldDB" id="A0AAW5HV75"/>
<reference evidence="4 5" key="1">
    <citation type="submission" date="2021-01" db="EMBL/GenBank/DDBJ databases">
        <title>Identification and Characterization of Corynebacterium sp.</title>
        <authorList>
            <person name="Luo Q."/>
            <person name="Qu P."/>
            <person name="Chen Q."/>
        </authorList>
    </citation>
    <scope>NUCLEOTIDE SEQUENCE [LARGE SCALE GENOMIC DNA]</scope>
    <source>
        <strain evidence="4 5">MC-18</strain>
    </source>
</reference>
<protein>
    <submittedName>
        <fullName evidence="4">HtaA domain-containing protein</fullName>
    </submittedName>
</protein>
<evidence type="ECO:0000256" key="2">
    <source>
        <dbReference type="SAM" id="SignalP"/>
    </source>
</evidence>
<proteinExistence type="predicted"/>
<feature type="domain" description="Htaa" evidence="3">
    <location>
        <begin position="34"/>
        <end position="200"/>
    </location>
</feature>
<dbReference type="Proteomes" id="UP001205920">
    <property type="component" value="Unassembled WGS sequence"/>
</dbReference>
<feature type="signal peptide" evidence="2">
    <location>
        <begin position="1"/>
        <end position="27"/>
    </location>
</feature>
<organism evidence="4 5">
    <name type="scientific">Corynebacterium lipophilum</name>
    <dbReference type="NCBI Taxonomy" id="2804918"/>
    <lineage>
        <taxon>Bacteria</taxon>
        <taxon>Bacillati</taxon>
        <taxon>Actinomycetota</taxon>
        <taxon>Actinomycetes</taxon>
        <taxon>Mycobacteriales</taxon>
        <taxon>Corynebacteriaceae</taxon>
        <taxon>Corynebacterium</taxon>
    </lineage>
</organism>